<dbReference type="InParanoid" id="A0A061EWF4"/>
<dbReference type="Gramene" id="EOY08722">
    <property type="protein sequence ID" value="EOY08722"/>
    <property type="gene ID" value="TCM_023809"/>
</dbReference>
<protein>
    <recommendedName>
        <fullName evidence="1">Putative plant transposon protein domain-containing protein</fullName>
    </recommendedName>
</protein>
<sequence>MDNEYKVWYHFLKAKMLPIKHLSDVTKDRAMLLYAIILGKSIDIGQLIFNSIVHTTRSIRDGLWYPSFITGLCKQVGLQWTSNEELLHLIVPLDKGIIHRFHTHEHSTTSGSSSFAPRPPLH</sequence>
<proteinExistence type="predicted"/>
<dbReference type="AlphaFoldDB" id="A0A061EWF4"/>
<evidence type="ECO:0000313" key="2">
    <source>
        <dbReference type="EMBL" id="EOY08722.1"/>
    </source>
</evidence>
<reference evidence="2 3" key="1">
    <citation type="journal article" date="2013" name="Genome Biol.">
        <title>The genome sequence of the most widely cultivated cacao type and its use to identify candidate genes regulating pod color.</title>
        <authorList>
            <person name="Motamayor J.C."/>
            <person name="Mockaitis K."/>
            <person name="Schmutz J."/>
            <person name="Haiminen N."/>
            <person name="Iii D.L."/>
            <person name="Cornejo O."/>
            <person name="Findley S.D."/>
            <person name="Zheng P."/>
            <person name="Utro F."/>
            <person name="Royaert S."/>
            <person name="Saski C."/>
            <person name="Jenkins J."/>
            <person name="Podicheti R."/>
            <person name="Zhao M."/>
            <person name="Scheffler B.E."/>
            <person name="Stack J.C."/>
            <person name="Feltus F.A."/>
            <person name="Mustiga G.M."/>
            <person name="Amores F."/>
            <person name="Phillips W."/>
            <person name="Marelli J.P."/>
            <person name="May G.D."/>
            <person name="Shapiro H."/>
            <person name="Ma J."/>
            <person name="Bustamante C.D."/>
            <person name="Schnell R.J."/>
            <person name="Main D."/>
            <person name="Gilbert D."/>
            <person name="Parida L."/>
            <person name="Kuhn D.N."/>
        </authorList>
    </citation>
    <scope>NUCLEOTIDE SEQUENCE [LARGE SCALE GENOMIC DNA]</scope>
    <source>
        <strain evidence="3">cv. Matina 1-6</strain>
    </source>
</reference>
<gene>
    <name evidence="2" type="ORF">TCM_023809</name>
</gene>
<organism evidence="2 3">
    <name type="scientific">Theobroma cacao</name>
    <name type="common">Cacao</name>
    <name type="synonym">Cocoa</name>
    <dbReference type="NCBI Taxonomy" id="3641"/>
    <lineage>
        <taxon>Eukaryota</taxon>
        <taxon>Viridiplantae</taxon>
        <taxon>Streptophyta</taxon>
        <taxon>Embryophyta</taxon>
        <taxon>Tracheophyta</taxon>
        <taxon>Spermatophyta</taxon>
        <taxon>Magnoliopsida</taxon>
        <taxon>eudicotyledons</taxon>
        <taxon>Gunneridae</taxon>
        <taxon>Pentapetalae</taxon>
        <taxon>rosids</taxon>
        <taxon>malvids</taxon>
        <taxon>Malvales</taxon>
        <taxon>Malvaceae</taxon>
        <taxon>Byttnerioideae</taxon>
        <taxon>Theobroma</taxon>
    </lineage>
</organism>
<feature type="domain" description="Putative plant transposon protein" evidence="1">
    <location>
        <begin position="3"/>
        <end position="77"/>
    </location>
</feature>
<name>A0A061EWF4_THECC</name>
<accession>A0A061EWF4</accession>
<evidence type="ECO:0000259" key="1">
    <source>
        <dbReference type="Pfam" id="PF20167"/>
    </source>
</evidence>
<dbReference type="OMA" id="HTHEHST"/>
<dbReference type="eggNOG" id="ENOG502SZYT">
    <property type="taxonomic scope" value="Eukaryota"/>
</dbReference>
<dbReference type="Pfam" id="PF20167">
    <property type="entry name" value="Transposase_32"/>
    <property type="match status" value="1"/>
</dbReference>
<keyword evidence="3" id="KW-1185">Reference proteome</keyword>
<evidence type="ECO:0000313" key="3">
    <source>
        <dbReference type="Proteomes" id="UP000026915"/>
    </source>
</evidence>
<dbReference type="HOGENOM" id="CLU_144454_1_0_1"/>
<dbReference type="EMBL" id="CM001883">
    <property type="protein sequence ID" value="EOY08722.1"/>
    <property type="molecule type" value="Genomic_DNA"/>
</dbReference>
<dbReference type="Proteomes" id="UP000026915">
    <property type="component" value="Chromosome 5"/>
</dbReference>
<dbReference type="InterPro" id="IPR046796">
    <property type="entry name" value="Transposase_32_dom"/>
</dbReference>